<evidence type="ECO:0000256" key="4">
    <source>
        <dbReference type="ARBA" id="ARBA00022806"/>
    </source>
</evidence>
<dbReference type="GO" id="GO:0005524">
    <property type="term" value="F:ATP binding"/>
    <property type="evidence" value="ECO:0007669"/>
    <property type="project" value="UniProtKB-KW"/>
</dbReference>
<evidence type="ECO:0000313" key="8">
    <source>
        <dbReference type="EMBL" id="KAK2704906.1"/>
    </source>
</evidence>
<dbReference type="PROSITE" id="PS51195">
    <property type="entry name" value="Q_MOTIF"/>
    <property type="match status" value="1"/>
</dbReference>
<evidence type="ECO:0000259" key="7">
    <source>
        <dbReference type="PROSITE" id="PS51195"/>
    </source>
</evidence>
<proteinExistence type="predicted"/>
<dbReference type="Gene3D" id="3.40.50.300">
    <property type="entry name" value="P-loop containing nucleotide triphosphate hydrolases"/>
    <property type="match status" value="1"/>
</dbReference>
<gene>
    <name evidence="8" type="ORF">QYM36_017075</name>
</gene>
<comment type="caution">
    <text evidence="8">The sequence shown here is derived from an EMBL/GenBank/DDBJ whole genome shotgun (WGS) entry which is preliminary data.</text>
</comment>
<dbReference type="EC" id="3.6.4.13" evidence="1"/>
<evidence type="ECO:0000256" key="5">
    <source>
        <dbReference type="ARBA" id="ARBA00022840"/>
    </source>
</evidence>
<dbReference type="GO" id="GO:0016787">
    <property type="term" value="F:hydrolase activity"/>
    <property type="evidence" value="ECO:0007669"/>
    <property type="project" value="UniProtKB-KW"/>
</dbReference>
<keyword evidence="5" id="KW-0067">ATP-binding</keyword>
<accession>A0AA88KWK9</accession>
<keyword evidence="2" id="KW-0547">Nucleotide-binding</keyword>
<keyword evidence="4" id="KW-0347">Helicase</keyword>
<reference evidence="8" key="1">
    <citation type="submission" date="2023-07" db="EMBL/GenBank/DDBJ databases">
        <title>Chromosome-level genome assembly of Artemia franciscana.</title>
        <authorList>
            <person name="Jo E."/>
        </authorList>
    </citation>
    <scope>NUCLEOTIDE SEQUENCE</scope>
    <source>
        <tissue evidence="8">Whole body</tissue>
    </source>
</reference>
<dbReference type="AlphaFoldDB" id="A0AA88KWK9"/>
<feature type="domain" description="DEAD-box RNA helicase Q" evidence="7">
    <location>
        <begin position="83"/>
        <end position="111"/>
    </location>
</feature>
<dbReference type="Proteomes" id="UP001187531">
    <property type="component" value="Unassembled WGS sequence"/>
</dbReference>
<organism evidence="8 9">
    <name type="scientific">Artemia franciscana</name>
    <name type="common">Brine shrimp</name>
    <name type="synonym">Artemia sanfranciscana</name>
    <dbReference type="NCBI Taxonomy" id="6661"/>
    <lineage>
        <taxon>Eukaryota</taxon>
        <taxon>Metazoa</taxon>
        <taxon>Ecdysozoa</taxon>
        <taxon>Arthropoda</taxon>
        <taxon>Crustacea</taxon>
        <taxon>Branchiopoda</taxon>
        <taxon>Anostraca</taxon>
        <taxon>Artemiidae</taxon>
        <taxon>Artemia</taxon>
    </lineage>
</organism>
<feature type="short sequence motif" description="Q motif" evidence="6">
    <location>
        <begin position="83"/>
        <end position="111"/>
    </location>
</feature>
<dbReference type="InterPro" id="IPR014014">
    <property type="entry name" value="RNA_helicase_DEAD_Q_motif"/>
</dbReference>
<evidence type="ECO:0000256" key="1">
    <source>
        <dbReference type="ARBA" id="ARBA00012552"/>
    </source>
</evidence>
<keyword evidence="3" id="KW-0378">Hydrolase</keyword>
<sequence>MDSKQKEQKGKPYKIEFLIIDKTENVAHETTKPERGRVTYIPEEEEETYELVFHRGTPAGINFSKFSNVAAKVTGEDLPSGIDSFDPARWRSIILANIKKSGYTQPTSVQKWAVPVIMKKGDLMACAETASGKTTSS</sequence>
<protein>
    <recommendedName>
        <fullName evidence="1">RNA helicase</fullName>
        <ecNumber evidence="1">3.6.4.13</ecNumber>
    </recommendedName>
</protein>
<dbReference type="EMBL" id="JAVRJZ010000021">
    <property type="protein sequence ID" value="KAK2704906.1"/>
    <property type="molecule type" value="Genomic_DNA"/>
</dbReference>
<dbReference type="SUPFAM" id="SSF52540">
    <property type="entry name" value="P-loop containing nucleoside triphosphate hydrolases"/>
    <property type="match status" value="1"/>
</dbReference>
<evidence type="ECO:0000256" key="3">
    <source>
        <dbReference type="ARBA" id="ARBA00022801"/>
    </source>
</evidence>
<keyword evidence="9" id="KW-1185">Reference proteome</keyword>
<evidence type="ECO:0000313" key="9">
    <source>
        <dbReference type="Proteomes" id="UP001187531"/>
    </source>
</evidence>
<dbReference type="GO" id="GO:0003724">
    <property type="term" value="F:RNA helicase activity"/>
    <property type="evidence" value="ECO:0007669"/>
    <property type="project" value="UniProtKB-EC"/>
</dbReference>
<dbReference type="InterPro" id="IPR027417">
    <property type="entry name" value="P-loop_NTPase"/>
</dbReference>
<name>A0AA88KWK9_ARTSF</name>
<evidence type="ECO:0000256" key="2">
    <source>
        <dbReference type="ARBA" id="ARBA00022741"/>
    </source>
</evidence>
<evidence type="ECO:0000256" key="6">
    <source>
        <dbReference type="PROSITE-ProRule" id="PRU00552"/>
    </source>
</evidence>